<dbReference type="Pfam" id="PF13604">
    <property type="entry name" value="AAA_30"/>
    <property type="match status" value="1"/>
</dbReference>
<gene>
    <name evidence="5" type="ORF">G3M56_004530</name>
</gene>
<dbReference type="InterPro" id="IPR003593">
    <property type="entry name" value="AAA+_ATPase"/>
</dbReference>
<dbReference type="GO" id="GO:0017116">
    <property type="term" value="F:single-stranded DNA helicase activity"/>
    <property type="evidence" value="ECO:0007669"/>
    <property type="project" value="TreeGrafter"/>
</dbReference>
<dbReference type="InterPro" id="IPR050534">
    <property type="entry name" value="Coronavir_polyprotein_1ab"/>
</dbReference>
<dbReference type="Gene3D" id="3.40.50.300">
    <property type="entry name" value="P-loop containing nucleotide triphosphate hydrolases"/>
    <property type="match status" value="2"/>
</dbReference>
<dbReference type="InterPro" id="IPR027417">
    <property type="entry name" value="P-loop_NTPase"/>
</dbReference>
<evidence type="ECO:0000256" key="1">
    <source>
        <dbReference type="ARBA" id="ARBA00022741"/>
    </source>
</evidence>
<dbReference type="SUPFAM" id="SSF47781">
    <property type="entry name" value="RuvA domain 2-like"/>
    <property type="match status" value="1"/>
</dbReference>
<keyword evidence="5" id="KW-0347">Helicase</keyword>
<dbReference type="InterPro" id="IPR041451">
    <property type="entry name" value="RecD2_SH13"/>
</dbReference>
<dbReference type="SMART" id="SM00382">
    <property type="entry name" value="AAA"/>
    <property type="match status" value="1"/>
</dbReference>
<dbReference type="CDD" id="cd17933">
    <property type="entry name" value="DEXSc_RecD-like"/>
    <property type="match status" value="1"/>
</dbReference>
<dbReference type="InterPro" id="IPR029493">
    <property type="entry name" value="RecD2-like_HHH"/>
</dbReference>
<feature type="domain" description="Helix-hairpin-helix DNA-binding motif class 1" evidence="3">
    <location>
        <begin position="192"/>
        <end position="211"/>
    </location>
</feature>
<feature type="domain" description="AAA+ ATPase" evidence="4">
    <location>
        <begin position="343"/>
        <end position="490"/>
    </location>
</feature>
<dbReference type="GO" id="GO:0043139">
    <property type="term" value="F:5'-3' DNA helicase activity"/>
    <property type="evidence" value="ECO:0007669"/>
    <property type="project" value="InterPro"/>
</dbReference>
<dbReference type="EMBL" id="CP066776">
    <property type="protein sequence ID" value="QQL45854.1"/>
    <property type="molecule type" value="Genomic_DNA"/>
</dbReference>
<dbReference type="Pfam" id="PF14520">
    <property type="entry name" value="HHH_5"/>
    <property type="match status" value="1"/>
</dbReference>
<dbReference type="Gene3D" id="2.30.30.940">
    <property type="match status" value="1"/>
</dbReference>
<dbReference type="Proteomes" id="UP000475117">
    <property type="component" value="Chromosome"/>
</dbReference>
<dbReference type="GO" id="GO:0009338">
    <property type="term" value="C:exodeoxyribonuclease V complex"/>
    <property type="evidence" value="ECO:0007669"/>
    <property type="project" value="TreeGrafter"/>
</dbReference>
<feature type="domain" description="Helix-hairpin-helix DNA-binding motif class 1" evidence="3">
    <location>
        <begin position="100"/>
        <end position="114"/>
    </location>
</feature>
<dbReference type="CDD" id="cd18809">
    <property type="entry name" value="SF1_C_RecD"/>
    <property type="match status" value="1"/>
</dbReference>
<keyword evidence="2" id="KW-0067">ATP-binding</keyword>
<dbReference type="NCBIfam" id="TIGR01448">
    <property type="entry name" value="recD_rel"/>
    <property type="match status" value="1"/>
</dbReference>
<dbReference type="HAMAP" id="MF_01488">
    <property type="entry name" value="RecD2"/>
    <property type="match status" value="1"/>
</dbReference>
<dbReference type="Pfam" id="PF23139">
    <property type="entry name" value="OB_YrrC"/>
    <property type="match status" value="1"/>
</dbReference>
<evidence type="ECO:0000259" key="3">
    <source>
        <dbReference type="SMART" id="SM00278"/>
    </source>
</evidence>
<evidence type="ECO:0000313" key="5">
    <source>
        <dbReference type="EMBL" id="QQL45854.1"/>
    </source>
</evidence>
<dbReference type="Pfam" id="PF14490">
    <property type="entry name" value="HHH_RecD2"/>
    <property type="match status" value="1"/>
</dbReference>
<dbReference type="GO" id="GO:0005524">
    <property type="term" value="F:ATP binding"/>
    <property type="evidence" value="ECO:0007669"/>
    <property type="project" value="UniProtKB-KW"/>
</dbReference>
<dbReference type="PANTHER" id="PTHR43788:SF6">
    <property type="entry name" value="DNA HELICASE B"/>
    <property type="match status" value="1"/>
</dbReference>
<protein>
    <submittedName>
        <fullName evidence="5">ATP-dependent RecD-like DNA helicase</fullName>
    </submittedName>
</protein>
<accession>A0A6B3LC12</accession>
<dbReference type="AlphaFoldDB" id="A0A6B3LC12"/>
<dbReference type="Pfam" id="PF18335">
    <property type="entry name" value="SH3_13"/>
    <property type="match status" value="1"/>
</dbReference>
<sequence>MSNGNEFLQGVAAVRGEVVRVSFHNEENGFSVLRVVLDGGGGQVTVTGRCPMPRAGERMEADGDWRDDPQFGRQFSARRIELQEPESLEGMASFLGSGLVDGVGPKLAQRIVDKFGKDVMTVLNRESKRLEEVEGVGEKRRREIKAGWDAARELRQVMIYLFSQGISSARAMKIFQRYGAETRKVLQTNPYKLVDDIAGIGFKTADEMAAKIGVERDSLLRVGAGLKHVVSDGATHGHAAVPVPMLVEKTCELIGVGEQEVEVALARVCGAGELEQHEVDGQMMVYQPELRRAEEHIAEVIRELVRDGDGVRINEEKAMAWVRHHKEFDLSDGQMEAVRLAVSSPVCVITGGPGVGKTTVLRSLLGVMDVEGLECKLAAPTGRAAQRLAESSGMEAQTLHRMLGYRPSGGFNFHQGRKLEGDVFVVDEVSMVDLPLMRAFLDAVPDGASVILVGDADQLPSVGPGAVLGDLIESGAVPVARLTEVFRQGEGSRIITVSHEVNHGRMPDLQPEKGSDCFFLERSSPLATRETLLHLVAERLPAGLEVDPIADVQVLTPMHKGALGTVELNRELQARLNPPSEFKPEIERYGMTFRRGDKVIQIRNSYDRGVFNGDLGRVAEIELESHSVTVRFDAGEIATYTPNELDELRLAYAITIHKSQGSEFPVVVMPLSNQHFVLLERNLIYTGLTRGRRQVVMLGERKALEMGISRHQAHQRFGGLRALLAAEI</sequence>
<feature type="domain" description="Helix-hairpin-helix DNA-binding motif class 1" evidence="3">
    <location>
        <begin position="128"/>
        <end position="147"/>
    </location>
</feature>
<reference evidence="5 6" key="1">
    <citation type="submission" date="2020-12" db="EMBL/GenBank/DDBJ databases">
        <title>Sulforoseuscoccus oceanibium gen. nov., sp. nov., a representative of the phylum Verrucomicrobia with special cytoplasmic membrane, and proposal of Sulforoseuscoccusaceae fam. nov.</title>
        <authorList>
            <person name="Xi F."/>
        </authorList>
    </citation>
    <scope>NUCLEOTIDE SEQUENCE [LARGE SCALE GENOMIC DNA]</scope>
    <source>
        <strain evidence="5 6">T37</strain>
    </source>
</reference>
<dbReference type="GO" id="GO:0006310">
    <property type="term" value="P:DNA recombination"/>
    <property type="evidence" value="ECO:0007669"/>
    <property type="project" value="InterPro"/>
</dbReference>
<dbReference type="InterPro" id="IPR003583">
    <property type="entry name" value="Hlx-hairpin-Hlx_DNA-bd_motif"/>
</dbReference>
<dbReference type="GO" id="GO:0003677">
    <property type="term" value="F:DNA binding"/>
    <property type="evidence" value="ECO:0007669"/>
    <property type="project" value="InterPro"/>
</dbReference>
<dbReference type="PANTHER" id="PTHR43788">
    <property type="entry name" value="DNA2/NAM7 HELICASE FAMILY MEMBER"/>
    <property type="match status" value="1"/>
</dbReference>
<evidence type="ECO:0000313" key="6">
    <source>
        <dbReference type="Proteomes" id="UP000475117"/>
    </source>
</evidence>
<keyword evidence="1" id="KW-0547">Nucleotide-binding</keyword>
<dbReference type="InterPro" id="IPR055446">
    <property type="entry name" value="RecD2_N_OB"/>
</dbReference>
<keyword evidence="5" id="KW-0378">Hydrolase</keyword>
<dbReference type="InterPro" id="IPR010994">
    <property type="entry name" value="RuvA_2-like"/>
</dbReference>
<dbReference type="InterPro" id="IPR006345">
    <property type="entry name" value="RecD2"/>
</dbReference>
<dbReference type="Pfam" id="PF13538">
    <property type="entry name" value="UvrD_C_2"/>
    <property type="match status" value="1"/>
</dbReference>
<dbReference type="RefSeq" id="WP_164364573.1">
    <property type="nucleotide sequence ID" value="NZ_CP066776.1"/>
</dbReference>
<name>A0A6B3LC12_9BACT</name>
<dbReference type="KEGG" id="soa:G3M56_004530"/>
<dbReference type="SUPFAM" id="SSF52540">
    <property type="entry name" value="P-loop containing nucleoside triphosphate hydrolases"/>
    <property type="match status" value="2"/>
</dbReference>
<dbReference type="SMART" id="SM00278">
    <property type="entry name" value="HhH1"/>
    <property type="match status" value="3"/>
</dbReference>
<proteinExistence type="inferred from homology"/>
<dbReference type="InterPro" id="IPR027785">
    <property type="entry name" value="UvrD-like_helicase_C"/>
</dbReference>
<dbReference type="Gene3D" id="1.10.10.2220">
    <property type="match status" value="1"/>
</dbReference>
<dbReference type="GO" id="GO:0006281">
    <property type="term" value="P:DNA repair"/>
    <property type="evidence" value="ECO:0007669"/>
    <property type="project" value="InterPro"/>
</dbReference>
<evidence type="ECO:0000259" key="4">
    <source>
        <dbReference type="SMART" id="SM00382"/>
    </source>
</evidence>
<organism evidence="5 6">
    <name type="scientific">Sulfuriroseicoccus oceanibius</name>
    <dbReference type="NCBI Taxonomy" id="2707525"/>
    <lineage>
        <taxon>Bacteria</taxon>
        <taxon>Pseudomonadati</taxon>
        <taxon>Verrucomicrobiota</taxon>
        <taxon>Verrucomicrobiia</taxon>
        <taxon>Verrucomicrobiales</taxon>
        <taxon>Verrucomicrobiaceae</taxon>
        <taxon>Sulfuriroseicoccus</taxon>
    </lineage>
</organism>
<evidence type="ECO:0000256" key="2">
    <source>
        <dbReference type="ARBA" id="ARBA00022840"/>
    </source>
</evidence>
<keyword evidence="6" id="KW-1185">Reference proteome</keyword>
<dbReference type="Gene3D" id="1.10.150.20">
    <property type="entry name" value="5' to 3' exonuclease, C-terminal subdomain"/>
    <property type="match status" value="1"/>
</dbReference>